<dbReference type="Proteomes" id="UP000243063">
    <property type="component" value="Chromosome I"/>
</dbReference>
<dbReference type="RefSeq" id="WP_090212754.1">
    <property type="nucleotide sequence ID" value="NZ_LT629780.1"/>
</dbReference>
<keyword evidence="1" id="KW-0732">Signal</keyword>
<reference evidence="4" key="1">
    <citation type="submission" date="2016-10" db="EMBL/GenBank/DDBJ databases">
        <authorList>
            <person name="Varghese N."/>
            <person name="Submissions S."/>
        </authorList>
    </citation>
    <scope>NUCLEOTIDE SEQUENCE [LARGE SCALE GENOMIC DNA]</scope>
    <source>
        <strain evidence="4">CCTCC 2012022</strain>
    </source>
</reference>
<evidence type="ECO:0000313" key="3">
    <source>
        <dbReference type="EMBL" id="SDU04252.1"/>
    </source>
</evidence>
<gene>
    <name evidence="3" type="ORF">SAMN05216580_1113</name>
</gene>
<dbReference type="AlphaFoldDB" id="A0A1H2FAB4"/>
<protein>
    <recommendedName>
        <fullName evidence="2">FlgO domain-containing protein</fullName>
    </recommendedName>
</protein>
<dbReference type="PIRSF" id="PIRSF028688">
    <property type="entry name" value="UCP_imp_028688"/>
    <property type="match status" value="1"/>
</dbReference>
<feature type="chain" id="PRO_5009273768" description="FlgO domain-containing protein" evidence="1">
    <location>
        <begin position="24"/>
        <end position="183"/>
    </location>
</feature>
<feature type="signal peptide" evidence="1">
    <location>
        <begin position="1"/>
        <end position="23"/>
    </location>
</feature>
<organism evidence="3 4">
    <name type="scientific">Geopseudomonas guangdongensis</name>
    <dbReference type="NCBI Taxonomy" id="1245526"/>
    <lineage>
        <taxon>Bacteria</taxon>
        <taxon>Pseudomonadati</taxon>
        <taxon>Pseudomonadota</taxon>
        <taxon>Gammaproteobacteria</taxon>
        <taxon>Pseudomonadales</taxon>
        <taxon>Pseudomonadaceae</taxon>
        <taxon>Geopseudomonas</taxon>
    </lineage>
</organism>
<dbReference type="STRING" id="1245526.SAMN05216580_1113"/>
<dbReference type="InterPro" id="IPR014549">
    <property type="entry name" value="FlgO"/>
</dbReference>
<dbReference type="Pfam" id="PF17680">
    <property type="entry name" value="FlgO"/>
    <property type="match status" value="1"/>
</dbReference>
<dbReference type="InterPro" id="IPR041215">
    <property type="entry name" value="FlgO_dom"/>
</dbReference>
<evidence type="ECO:0000259" key="2">
    <source>
        <dbReference type="Pfam" id="PF17680"/>
    </source>
</evidence>
<name>A0A1H2FAB4_9GAMM</name>
<dbReference type="PROSITE" id="PS51257">
    <property type="entry name" value="PROKAR_LIPOPROTEIN"/>
    <property type="match status" value="1"/>
</dbReference>
<feature type="domain" description="FlgO" evidence="2">
    <location>
        <begin position="42"/>
        <end position="172"/>
    </location>
</feature>
<evidence type="ECO:0000256" key="1">
    <source>
        <dbReference type="SAM" id="SignalP"/>
    </source>
</evidence>
<proteinExistence type="predicted"/>
<keyword evidence="4" id="KW-1185">Reference proteome</keyword>
<sequence>MKAAHAIPLLVLALLGLAGCAHAPKGPTYESAARNPFIPTNQQAADVLMLQLEDRLPAGSGPLLVATLVNIDALEQSSTLGRLVSEQVSARFTQAGYKIVEMKFGNSVYMRQDQGEMMLTREVHELASTHAAKAVIVGSYAESKNYVFVNLKVVQPSTNAIIAVHDYALPVTDSVWSMLRGRR</sequence>
<dbReference type="OrthoDB" id="8479562at2"/>
<dbReference type="EMBL" id="LT629780">
    <property type="protein sequence ID" value="SDU04252.1"/>
    <property type="molecule type" value="Genomic_DNA"/>
</dbReference>
<accession>A0A1H2FAB4</accession>
<evidence type="ECO:0000313" key="4">
    <source>
        <dbReference type="Proteomes" id="UP000243063"/>
    </source>
</evidence>